<proteinExistence type="predicted"/>
<organism evidence="2 3">
    <name type="scientific">Candidatus Woesebacteria bacterium RBG_16_34_12</name>
    <dbReference type="NCBI Taxonomy" id="1802480"/>
    <lineage>
        <taxon>Bacteria</taxon>
        <taxon>Candidatus Woeseibacteriota</taxon>
    </lineage>
</organism>
<gene>
    <name evidence="2" type="ORF">A2Z22_04145</name>
</gene>
<protein>
    <submittedName>
        <fullName evidence="2">Uncharacterized protein</fullName>
    </submittedName>
</protein>
<feature type="region of interest" description="Disordered" evidence="1">
    <location>
        <begin position="98"/>
        <end position="156"/>
    </location>
</feature>
<dbReference type="EMBL" id="MGFS01000027">
    <property type="protein sequence ID" value="OGM11026.1"/>
    <property type="molecule type" value="Genomic_DNA"/>
</dbReference>
<reference evidence="2 3" key="1">
    <citation type="journal article" date="2016" name="Nat. Commun.">
        <title>Thousands of microbial genomes shed light on interconnected biogeochemical processes in an aquifer system.</title>
        <authorList>
            <person name="Anantharaman K."/>
            <person name="Brown C.T."/>
            <person name="Hug L.A."/>
            <person name="Sharon I."/>
            <person name="Castelle C.J."/>
            <person name="Probst A.J."/>
            <person name="Thomas B.C."/>
            <person name="Singh A."/>
            <person name="Wilkins M.J."/>
            <person name="Karaoz U."/>
            <person name="Brodie E.L."/>
            <person name="Williams K.H."/>
            <person name="Hubbard S.S."/>
            <person name="Banfield J.F."/>
        </authorList>
    </citation>
    <scope>NUCLEOTIDE SEQUENCE [LARGE SCALE GENOMIC DNA]</scope>
</reference>
<dbReference type="AlphaFoldDB" id="A0A1F7X7J6"/>
<name>A0A1F7X7J6_9BACT</name>
<evidence type="ECO:0000256" key="1">
    <source>
        <dbReference type="SAM" id="MobiDB-lite"/>
    </source>
</evidence>
<evidence type="ECO:0000313" key="3">
    <source>
        <dbReference type="Proteomes" id="UP000177053"/>
    </source>
</evidence>
<evidence type="ECO:0000313" key="2">
    <source>
        <dbReference type="EMBL" id="OGM11026.1"/>
    </source>
</evidence>
<sequence>MDNNLLVKIGSKTKAGVKKVALPVAEELGEQIKKAPLDITKQLTGDEASDLPTQPSPIVEAMQQSTDQGELTREEKITKARKHIQKVEELEEEIKKAKKKKKAMENQMAGIRDPEKEEENIVQPGEPIIPPSPPSRGDLFGVKRKQQQIETKLGKD</sequence>
<comment type="caution">
    <text evidence="2">The sequence shown here is derived from an EMBL/GenBank/DDBJ whole genome shotgun (WGS) entry which is preliminary data.</text>
</comment>
<dbReference type="Proteomes" id="UP000177053">
    <property type="component" value="Unassembled WGS sequence"/>
</dbReference>
<accession>A0A1F7X7J6</accession>